<dbReference type="Proteomes" id="UP000241462">
    <property type="component" value="Unassembled WGS sequence"/>
</dbReference>
<reference evidence="1 2" key="1">
    <citation type="journal article" date="2018" name="Mycol. Prog.">
        <title>Coniella lustricola, a new species from submerged detritus.</title>
        <authorList>
            <person name="Raudabaugh D.B."/>
            <person name="Iturriaga T."/>
            <person name="Carver A."/>
            <person name="Mondo S."/>
            <person name="Pangilinan J."/>
            <person name="Lipzen A."/>
            <person name="He G."/>
            <person name="Amirebrahimi M."/>
            <person name="Grigoriev I.V."/>
            <person name="Miller A.N."/>
        </authorList>
    </citation>
    <scope>NUCLEOTIDE SEQUENCE [LARGE SCALE GENOMIC DNA]</scope>
    <source>
        <strain evidence="1 2">B22-T-1</strain>
    </source>
</reference>
<evidence type="ECO:0000313" key="1">
    <source>
        <dbReference type="EMBL" id="PSR97041.1"/>
    </source>
</evidence>
<keyword evidence="2" id="KW-1185">Reference proteome</keyword>
<accession>A0A2T3AFX0</accession>
<sequence length="160" mass="17276">MVSHVLASSAACTVGDDWRQGDGTGWLECGDVSRRRAGTNGKSVPVVAVGSAGTPEQDLTMDSWRRQRQDSRGYLCRGNRNTEAMRAGGSRCELRQRSARMLAGLGDHPRRAKPYRITSEAVTWPRASRLATAVDGCALSICGGRASCSILFSSSERRSE</sequence>
<organism evidence="1 2">
    <name type="scientific">Coniella lustricola</name>
    <dbReference type="NCBI Taxonomy" id="2025994"/>
    <lineage>
        <taxon>Eukaryota</taxon>
        <taxon>Fungi</taxon>
        <taxon>Dikarya</taxon>
        <taxon>Ascomycota</taxon>
        <taxon>Pezizomycotina</taxon>
        <taxon>Sordariomycetes</taxon>
        <taxon>Sordariomycetidae</taxon>
        <taxon>Diaporthales</taxon>
        <taxon>Schizoparmaceae</taxon>
        <taxon>Coniella</taxon>
    </lineage>
</organism>
<evidence type="ECO:0000313" key="2">
    <source>
        <dbReference type="Proteomes" id="UP000241462"/>
    </source>
</evidence>
<protein>
    <submittedName>
        <fullName evidence="1">Uncharacterized protein</fullName>
    </submittedName>
</protein>
<proteinExistence type="predicted"/>
<dbReference type="EMBL" id="KZ678395">
    <property type="protein sequence ID" value="PSR97041.1"/>
    <property type="molecule type" value="Genomic_DNA"/>
</dbReference>
<name>A0A2T3AFX0_9PEZI</name>
<gene>
    <name evidence="1" type="ORF">BD289DRAFT_426819</name>
</gene>
<dbReference type="AlphaFoldDB" id="A0A2T3AFX0"/>
<dbReference type="InParanoid" id="A0A2T3AFX0"/>